<protein>
    <recommendedName>
        <fullName evidence="1">Retrotransposon gag domain-containing protein</fullName>
    </recommendedName>
</protein>
<dbReference type="AlphaFoldDB" id="A0AAW2LLF1"/>
<sequence>MPRSSRIGELQFNSKIEKIARRLRKETKQKRTRAALDVDLTVGGESIFEETEAKMAANNRRSIKELNTPNSDQQPFTFDFEDFFLKDKAKDWLYYLPSGSIETWVDMKQQFLQRFFPASRATHLRKEIYGIRQSNGESLYEYWERFKVLVASYPHHQFTESLLIQYFYEGSQGWIKAW</sequence>
<dbReference type="PANTHER" id="PTHR33223">
    <property type="entry name" value="CCHC-TYPE DOMAIN-CONTAINING PROTEIN"/>
    <property type="match status" value="1"/>
</dbReference>
<dbReference type="InterPro" id="IPR005162">
    <property type="entry name" value="Retrotrans_gag_dom"/>
</dbReference>
<dbReference type="PANTHER" id="PTHR33223:SF3">
    <property type="match status" value="1"/>
</dbReference>
<reference evidence="2" key="2">
    <citation type="journal article" date="2024" name="Plant">
        <title>Genomic evolution and insights into agronomic trait innovations of Sesamum species.</title>
        <authorList>
            <person name="Miao H."/>
            <person name="Wang L."/>
            <person name="Qu L."/>
            <person name="Liu H."/>
            <person name="Sun Y."/>
            <person name="Le M."/>
            <person name="Wang Q."/>
            <person name="Wei S."/>
            <person name="Zheng Y."/>
            <person name="Lin W."/>
            <person name="Duan Y."/>
            <person name="Cao H."/>
            <person name="Xiong S."/>
            <person name="Wang X."/>
            <person name="Wei L."/>
            <person name="Li C."/>
            <person name="Ma Q."/>
            <person name="Ju M."/>
            <person name="Zhao R."/>
            <person name="Li G."/>
            <person name="Mu C."/>
            <person name="Tian Q."/>
            <person name="Mei H."/>
            <person name="Zhang T."/>
            <person name="Gao T."/>
            <person name="Zhang H."/>
        </authorList>
    </citation>
    <scope>NUCLEOTIDE SEQUENCE</scope>
    <source>
        <strain evidence="2">G02</strain>
    </source>
</reference>
<accession>A0AAW2LLF1</accession>
<comment type="caution">
    <text evidence="2">The sequence shown here is derived from an EMBL/GenBank/DDBJ whole genome shotgun (WGS) entry which is preliminary data.</text>
</comment>
<evidence type="ECO:0000313" key="2">
    <source>
        <dbReference type="EMBL" id="KAL0319984.1"/>
    </source>
</evidence>
<evidence type="ECO:0000259" key="1">
    <source>
        <dbReference type="Pfam" id="PF03732"/>
    </source>
</evidence>
<dbReference type="Pfam" id="PF03732">
    <property type="entry name" value="Retrotrans_gag"/>
    <property type="match status" value="1"/>
</dbReference>
<reference evidence="2" key="1">
    <citation type="submission" date="2020-06" db="EMBL/GenBank/DDBJ databases">
        <authorList>
            <person name="Li T."/>
            <person name="Hu X."/>
            <person name="Zhang T."/>
            <person name="Song X."/>
            <person name="Zhang H."/>
            <person name="Dai N."/>
            <person name="Sheng W."/>
            <person name="Hou X."/>
            <person name="Wei L."/>
        </authorList>
    </citation>
    <scope>NUCLEOTIDE SEQUENCE</scope>
    <source>
        <strain evidence="2">G02</strain>
        <tissue evidence="2">Leaf</tissue>
    </source>
</reference>
<name>A0AAW2LLF1_SESRA</name>
<feature type="domain" description="Retrotransposon gag" evidence="1">
    <location>
        <begin position="83"/>
        <end position="170"/>
    </location>
</feature>
<gene>
    <name evidence="2" type="ORF">Sradi_5259900</name>
</gene>
<dbReference type="EMBL" id="JACGWJ010000024">
    <property type="protein sequence ID" value="KAL0319984.1"/>
    <property type="molecule type" value="Genomic_DNA"/>
</dbReference>
<proteinExistence type="predicted"/>
<organism evidence="2">
    <name type="scientific">Sesamum radiatum</name>
    <name type="common">Black benniseed</name>
    <dbReference type="NCBI Taxonomy" id="300843"/>
    <lineage>
        <taxon>Eukaryota</taxon>
        <taxon>Viridiplantae</taxon>
        <taxon>Streptophyta</taxon>
        <taxon>Embryophyta</taxon>
        <taxon>Tracheophyta</taxon>
        <taxon>Spermatophyta</taxon>
        <taxon>Magnoliopsida</taxon>
        <taxon>eudicotyledons</taxon>
        <taxon>Gunneridae</taxon>
        <taxon>Pentapetalae</taxon>
        <taxon>asterids</taxon>
        <taxon>lamiids</taxon>
        <taxon>Lamiales</taxon>
        <taxon>Pedaliaceae</taxon>
        <taxon>Sesamum</taxon>
    </lineage>
</organism>